<keyword evidence="1" id="KW-0812">Transmembrane</keyword>
<feature type="transmembrane region" description="Helical" evidence="1">
    <location>
        <begin position="105"/>
        <end position="128"/>
    </location>
</feature>
<keyword evidence="1" id="KW-0472">Membrane</keyword>
<feature type="transmembrane region" description="Helical" evidence="1">
    <location>
        <begin position="21"/>
        <end position="44"/>
    </location>
</feature>
<dbReference type="HOGENOM" id="CLU_116909_0_0_1"/>
<protein>
    <submittedName>
        <fullName evidence="2">Uncharacterized protein</fullName>
    </submittedName>
</protein>
<keyword evidence="3" id="KW-1185">Reference proteome</keyword>
<evidence type="ECO:0000256" key="1">
    <source>
        <dbReference type="SAM" id="Phobius"/>
    </source>
</evidence>
<organism evidence="2 3">
    <name type="scientific">Tetranychus urticae</name>
    <name type="common">Two-spotted spider mite</name>
    <dbReference type="NCBI Taxonomy" id="32264"/>
    <lineage>
        <taxon>Eukaryota</taxon>
        <taxon>Metazoa</taxon>
        <taxon>Ecdysozoa</taxon>
        <taxon>Arthropoda</taxon>
        <taxon>Chelicerata</taxon>
        <taxon>Arachnida</taxon>
        <taxon>Acari</taxon>
        <taxon>Acariformes</taxon>
        <taxon>Trombidiformes</taxon>
        <taxon>Prostigmata</taxon>
        <taxon>Eleutherengona</taxon>
        <taxon>Raphignathae</taxon>
        <taxon>Tetranychoidea</taxon>
        <taxon>Tetranychidae</taxon>
        <taxon>Tetranychus</taxon>
    </lineage>
</organism>
<dbReference type="EnsemblMetazoa" id="tetur18g03000.1">
    <property type="protein sequence ID" value="tetur18g03000.1"/>
    <property type="gene ID" value="tetur18g03000"/>
</dbReference>
<evidence type="ECO:0000313" key="3">
    <source>
        <dbReference type="Proteomes" id="UP000015104"/>
    </source>
</evidence>
<accession>T1KRC0</accession>
<proteinExistence type="predicted"/>
<evidence type="ECO:0000313" key="2">
    <source>
        <dbReference type="EnsemblMetazoa" id="tetur18g03000.1"/>
    </source>
</evidence>
<reference evidence="2" key="2">
    <citation type="submission" date="2015-06" db="UniProtKB">
        <authorList>
            <consortium name="EnsemblMetazoa"/>
        </authorList>
    </citation>
    <scope>IDENTIFICATION</scope>
</reference>
<sequence length="215" mass="23419">MAAVKVYINLKAKMVSTNQQNYAKLIVNMSSVAVFCFIVSLIGLPGTSASQDSVKASSANLTAYNMPYAFYDYERDPRRWFGNGQYSPGASYAGPLAQFPGGLEAIAIGLMMAVGAGFIIIPLMILLYMTFVAPNGNPNLNSGFNFMQHPATTTIAGRKRREASGGDNFGLPEMVSPIIQEKVMSFFKKFADSPDRMKYLMNPKNQLERAPSALA</sequence>
<keyword evidence="1" id="KW-1133">Transmembrane helix</keyword>
<dbReference type="EMBL" id="CAEY01000388">
    <property type="status" value="NOT_ANNOTATED_CDS"/>
    <property type="molecule type" value="Genomic_DNA"/>
</dbReference>
<reference evidence="3" key="1">
    <citation type="submission" date="2011-08" db="EMBL/GenBank/DDBJ databases">
        <authorList>
            <person name="Rombauts S."/>
        </authorList>
    </citation>
    <scope>NUCLEOTIDE SEQUENCE</scope>
    <source>
        <strain evidence="3">London</strain>
    </source>
</reference>
<name>T1KRC0_TETUR</name>
<dbReference type="Proteomes" id="UP000015104">
    <property type="component" value="Unassembled WGS sequence"/>
</dbReference>
<dbReference type="AlphaFoldDB" id="T1KRC0"/>